<dbReference type="OrthoDB" id="381190at2759"/>
<keyword evidence="6 12" id="KW-0547">Nucleotide-binding</keyword>
<keyword evidence="19" id="KW-1185">Reference proteome</keyword>
<keyword evidence="8 12" id="KW-0418">Kinase</keyword>
<dbReference type="GO" id="GO:0000785">
    <property type="term" value="C:chromatin"/>
    <property type="evidence" value="ECO:0000318"/>
    <property type="project" value="GO_Central"/>
</dbReference>
<accession>A0A7M7PGX8</accession>
<feature type="domain" description="PI3K/PI4K catalytic" evidence="15">
    <location>
        <begin position="2737"/>
        <end position="3057"/>
    </location>
</feature>
<evidence type="ECO:0000256" key="12">
    <source>
        <dbReference type="RuleBase" id="RU365027"/>
    </source>
</evidence>
<dbReference type="PANTHER" id="PTHR37079:SF4">
    <property type="entry name" value="SERINE_THREONINE-PROTEIN KINASE ATM"/>
    <property type="match status" value="1"/>
</dbReference>
<evidence type="ECO:0000256" key="4">
    <source>
        <dbReference type="ARBA" id="ARBA00022527"/>
    </source>
</evidence>
<dbReference type="EnsemblMetazoa" id="XM_030994920">
    <property type="protein sequence ID" value="XP_030850780"/>
    <property type="gene ID" value="LOC100889659"/>
</dbReference>
<comment type="catalytic activity">
    <reaction evidence="11 12">
        <text>L-threonyl-[protein] + ATP = O-phospho-L-threonyl-[protein] + ADP + H(+)</text>
        <dbReference type="Rhea" id="RHEA:46608"/>
        <dbReference type="Rhea" id="RHEA-COMP:11060"/>
        <dbReference type="Rhea" id="RHEA-COMP:11605"/>
        <dbReference type="ChEBI" id="CHEBI:15378"/>
        <dbReference type="ChEBI" id="CHEBI:30013"/>
        <dbReference type="ChEBI" id="CHEBI:30616"/>
        <dbReference type="ChEBI" id="CHEBI:61977"/>
        <dbReference type="ChEBI" id="CHEBI:456216"/>
        <dbReference type="EC" id="2.7.11.1"/>
    </reaction>
</comment>
<evidence type="ECO:0000313" key="19">
    <source>
        <dbReference type="Proteomes" id="UP000007110"/>
    </source>
</evidence>
<keyword evidence="10 12" id="KW-0539">Nucleus</keyword>
<dbReference type="FunFam" id="3.30.1010.10:FF:000015">
    <property type="entry name" value="Serine-protein kinase ATM"/>
    <property type="match status" value="1"/>
</dbReference>
<evidence type="ECO:0000256" key="14">
    <source>
        <dbReference type="SAM" id="MobiDB-lite"/>
    </source>
</evidence>
<dbReference type="OMA" id="ASIAKCT"/>
<keyword evidence="5 12" id="KW-0808">Transferase</keyword>
<dbReference type="KEGG" id="spu:100889659"/>
<dbReference type="InterPro" id="IPR044107">
    <property type="entry name" value="PIKKc_ATM"/>
</dbReference>
<dbReference type="InterPro" id="IPR038980">
    <property type="entry name" value="ATM_plant"/>
</dbReference>
<evidence type="ECO:0000256" key="3">
    <source>
        <dbReference type="ARBA" id="ARBA00012513"/>
    </source>
</evidence>
<dbReference type="Proteomes" id="UP000007110">
    <property type="component" value="Unassembled WGS sequence"/>
</dbReference>
<comment type="similarity">
    <text evidence="2 12">Belongs to the PI3/PI4-kinase family. ATM subfamily.</text>
</comment>
<dbReference type="FunCoup" id="A0A7M7PGX8">
    <property type="interactions" value="947"/>
</dbReference>
<feature type="domain" description="FATC" evidence="17">
    <location>
        <begin position="3088"/>
        <end position="3120"/>
    </location>
</feature>
<dbReference type="PROSITE" id="PS51190">
    <property type="entry name" value="FATC"/>
    <property type="match status" value="1"/>
</dbReference>
<feature type="compositionally biased region" description="Polar residues" evidence="14">
    <location>
        <begin position="888"/>
        <end position="898"/>
    </location>
</feature>
<name>A0A7M7PGX8_STRPU</name>
<dbReference type="InterPro" id="IPR011009">
    <property type="entry name" value="Kinase-like_dom_sf"/>
</dbReference>
<dbReference type="Pfam" id="PF00454">
    <property type="entry name" value="PI3_PI4_kinase"/>
    <property type="match status" value="1"/>
</dbReference>
<reference evidence="18" key="2">
    <citation type="submission" date="2021-01" db="UniProtKB">
        <authorList>
            <consortium name="EnsemblMetazoa"/>
        </authorList>
    </citation>
    <scope>IDENTIFICATION</scope>
</reference>
<feature type="region of interest" description="Disordered" evidence="14">
    <location>
        <begin position="845"/>
        <end position="914"/>
    </location>
</feature>
<evidence type="ECO:0000259" key="17">
    <source>
        <dbReference type="PROSITE" id="PS51190"/>
    </source>
</evidence>
<feature type="coiled-coil region" evidence="13">
    <location>
        <begin position="1339"/>
        <end position="1366"/>
    </location>
</feature>
<evidence type="ECO:0000256" key="1">
    <source>
        <dbReference type="ARBA" id="ARBA00004123"/>
    </source>
</evidence>
<dbReference type="SUPFAM" id="SSF48371">
    <property type="entry name" value="ARM repeat"/>
    <property type="match status" value="2"/>
</dbReference>
<feature type="region of interest" description="Disordered" evidence="14">
    <location>
        <begin position="3033"/>
        <end position="3065"/>
    </location>
</feature>
<proteinExistence type="inferred from homology"/>
<dbReference type="EC" id="2.7.11.1" evidence="3 12"/>
<evidence type="ECO:0000259" key="15">
    <source>
        <dbReference type="PROSITE" id="PS50290"/>
    </source>
</evidence>
<keyword evidence="13" id="KW-0175">Coiled coil</keyword>
<dbReference type="SMART" id="SM01343">
    <property type="entry name" value="FATC"/>
    <property type="match status" value="1"/>
</dbReference>
<evidence type="ECO:0000256" key="7">
    <source>
        <dbReference type="ARBA" id="ARBA00022763"/>
    </source>
</evidence>
<dbReference type="PROSITE" id="PS50290">
    <property type="entry name" value="PI3_4_KINASE_3"/>
    <property type="match status" value="1"/>
</dbReference>
<dbReference type="InterPro" id="IPR000403">
    <property type="entry name" value="PI3/4_kinase_cat_dom"/>
</dbReference>
<dbReference type="SMART" id="SM00146">
    <property type="entry name" value="PI3Kc"/>
    <property type="match status" value="1"/>
</dbReference>
<evidence type="ECO:0000256" key="10">
    <source>
        <dbReference type="ARBA" id="ARBA00023242"/>
    </source>
</evidence>
<dbReference type="GO" id="GO:0006281">
    <property type="term" value="P:DNA repair"/>
    <property type="evidence" value="ECO:0007669"/>
    <property type="project" value="InterPro"/>
</dbReference>
<dbReference type="InterPro" id="IPR021668">
    <property type="entry name" value="TAN"/>
</dbReference>
<dbReference type="InterPro" id="IPR014009">
    <property type="entry name" value="PIK_FAT"/>
</dbReference>
<evidence type="ECO:0000256" key="8">
    <source>
        <dbReference type="ARBA" id="ARBA00022777"/>
    </source>
</evidence>
<dbReference type="GO" id="GO:0005524">
    <property type="term" value="F:ATP binding"/>
    <property type="evidence" value="ECO:0007669"/>
    <property type="project" value="UniProtKB-KW"/>
</dbReference>
<dbReference type="Pfam" id="PF02259">
    <property type="entry name" value="FAT"/>
    <property type="match status" value="1"/>
</dbReference>
<dbReference type="InterPro" id="IPR003151">
    <property type="entry name" value="PIK-rel_kinase_FAT"/>
</dbReference>
<dbReference type="GO" id="GO:0005634">
    <property type="term" value="C:nucleus"/>
    <property type="evidence" value="ECO:0007669"/>
    <property type="project" value="UniProtKB-SubCell"/>
</dbReference>
<keyword evidence="4 12" id="KW-0723">Serine/threonine-protein kinase</keyword>
<keyword evidence="9 12" id="KW-0067">ATP-binding</keyword>
<sequence length="3120" mass="350274">MAEVLIPLRTACGYLGSDKITERKKQIDIVKKELNKKTVQLQLDKHTLEGKSNFTWQEVFKCVWAYIVKEIELLKGKGASSSRTSTTNQTRKREVRSTLKWIVGVANGRGPKLSVVKLVKKMIFLLKDDFTGPEFGADCCSIITRDVLGCQKYWHELDQRTWIELIETVTMAIHHTDQGVSLDPQARAVQSLVAGATIQGALPTSYLFNFFGSMLKRIRTERSTTVISCTLSALNIFSLHVAPDRRHHLCKLGEESLTCLLLAWRSNTAQAIRDELVTFLRLQMSVHHPKGVMTEEQGAYAGDFDQWKNQLTSLYEELVREWRQEGSKLKLKGAGKRDVNFKQDLVELAADVCHQIFNAGLVSYEVSLQGSQVPSTSRLMSSQMRLTSQVTTPSKRRRLESGWELLREYISQPLQHASIIPWLQLLAAIVTKYPKDLPEEEYALFVSALHNLQAHSKRSQLQSHVLRCLQCIAASQESRQKFSQHTKDQLSREWSKVWSATIRTICLHSAEDEGFDLLTSLVHHGIVKPDKEVWKLFLPDVTQPSRCSVTFLLTLLTSHPIPENHVCQVGLLASLTGVQRGQYPLRHQLLNWILPAEEVEDAGERLAVTPLILKSVPRDLLASLLTTLFTKNCRGQQLGIAFAARPNPENGSSRLSFIEELYLRASFHIPLTKDSQVNAVEHDTARAFSTEGAVIMMVVQSVSERLGHVVKLVTDSQCKEVDHYEMSGQLACMLCRVLERTIRYSEKTAREAMKVPLKKHITVLLKRFALGFKVLEIQSDLTPDSSISRAHSLKSLCSVLLPLYACQPGQQGEAGQMVASLVRSCTPAELLDALLDVLHKRGSCQKQGSKVTNHHDPFGDSMELGSDDEFPSTQQAQGDLDDDFGEVTTISAQATTGTSEKKRHKSREDSMTGTHSMLSIESLPHEEQLAISSAKVLSSWCWSCDFSDQVTSEARDNRTAVTQRLLKMFDDGEDQDLTNSYEVQLFFAVVSSLREETSHIHDDELHGILLVWRELVSVNRKVQEVCAEAMAFLRAITPHLAMSGSDDGMVSSDIKVCRDVALLLLAAFWQLQATYSTPVKHQMALCIQALIKIDPNSQWTFIKAKGREKGHGDSNEGSEVATLFPHLLQDNTHEVRMHMATAVGCLFNTPGTQPYKTETQNQAFNLVYQSVEEAMQISDDFGEAESKEENKNRTASLLLTLANVALSSHVCEKKTIFALLLTTKINRIPSSVMKKVLSCIAEGMSHCSSGSELAILHLGFLVYQWLQESYEIREFPYGVLGCSSLQEFLSKHHTAIIPHLVNMKKLDMVKSIAGELKQDWKDLLKSSFPRTIASLLPLLAQSRENSERAEEEKERAAWAVQCLEELKQAIGQETLNAWIQSHLDLIVVELLTMLYEPWTETSQSSRFMTPSDPEPDPPFFTSYMIKATLDHLTTCHAGGRSLTLISLLAKTHDSIQKVLLELHLRMWRCRQPYERRRLLLGYRLFGLLLIKELHTKLGGSWVYVLQDLIYTLVHTIHQHRAGEGRSSVMEGSSSLVLPCLDLLRHISEAAVVQCSEEFSKHIEVILGAVVPLVGSSHDDVSKQALSLVEFLVVENHGKLQAALLDTNPLPDKAELKKARRVLEKIKNKQEDANLLAEINHFLMRGGQHCKNHTLEGLNSLHHELASRKAELAMLVSMCAESASDSVLPQLICELVSLCGSNHSNQDGQASALQKAAGQCLGEIGSPDLSVIALKKWGGGEQSASYSTAVKRFSDNNDRISCRNSVILHLLKEYLTDPCVDVVAASAKCLKMVLGTRSGQTFYEQYRDQNIDTLLAYLYPFKTSKNKIIKLPAIDSCDEAFMRHVGEESLWQPVKGSHEEWLKALTVALIKSGGVRDEILRLLEPICLAKVEFAERVFPYLIHDILTADNNVYRQILSEQIKRVFSAFTESVSNSRAPTPMPGSLDQRNQGLGQRSIKTLLDTIHYLRTQERSSRTSRFTPWDNNFWLEVDYLQMAKAAQMCEAHFTCLLYSEIWCNEQRMTNPPARNGGAIETFSQDSQDSASLASISMVTGINLQTLLMEAFGSIGEPDSVYGCGAGRLVDTNARIHTYEHEGEWGKALAAYDLQMQSSSSEATQLGLLKAMQNFGLSGILQTYLAGQKAQGQQCEGDQALLEYQYEAAWRNGLWDLDLEESSVEGSLGYHENVFRALCSLKTRDQSSYQVAVERATAGLTHLLAHVSLESVQRIYPLVTSLRGLQEISNVAPFILRHRTDSLPIFDAWTSQLPLMNNSFEFSEPTLALRSILSCLVPDAMDGDQRRMLHDGIASHLKTQIQWARDAERFQVAERALVHLKELEQKTDQNTVLEGCLSSLEEAQLFWAKNERTTALHLMKALIDKLSKSQDSSHYKIYATTLSIHGNWLAETRSQSPNVIMEDYLEKAFTIFHEKQDMSAEAVNAYHSLARFADAQYQRLVEYMKSKDYEDKRKLMKTSLENVEKLRSIGIGSSDRFYRIQAKQLAIDKKEVESLREDRQTFLARAMECYLHCLEASDQSQDTRVFRLCSLWFENGTDVQISLLLEDTIGKIESRKFLPMMYQLAARMTTKVQGKEQFYTILTGLIERVAADHPHHALPVILALANANLDTVINSKKTKLGRSSGGGDLSQTDKDRMQAAVGMRDRLMAKTPCCDIIPAMNKLSEAYIKMAYWDMSSKKSETRPISIASNQPLLHLKSLHHVAVPTLELKVDASCCYDDIVYVEGFEPTFKLAGGVNLPKIITCRGSDGVKRRQLVKGKDDLRQDAVMQQVFGLVNQLLSKSTETKRRKLQIRRYKVVPLCQNTGLLEWCEGTMPIGLYLIGDAKKDLGAHASYRPGDWKTKTCRGKMAAAHQSGDNNQKFRDFTTVCRNFQPVFHHFFLERFLDPADWFEKRLSYTRSVATGSIVGYVVGLGDRHVQNILIDCNTAELVHIDLGIAFEQGRNLPTPETVPFRLTRDLVDAMGVAGVEGVFRRCSEKTMEEMHNSREALLTVVEVLLYDPLYTWTMSPARALELQALDRTEMGDQSELNTTTDGHQDILHPTNGASSPTTSREEVNQVAERVLLRLRQKLGGVEDGVTLSVAGQVSLLIQEARDPKNLSRLYPGWSPWL</sequence>
<dbReference type="CDD" id="cd05171">
    <property type="entry name" value="PIKKc_ATM"/>
    <property type="match status" value="1"/>
</dbReference>
<dbReference type="PROSITE" id="PS00916">
    <property type="entry name" value="PI3_4_KINASE_2"/>
    <property type="match status" value="1"/>
</dbReference>
<dbReference type="GeneID" id="100889659"/>
<dbReference type="InParanoid" id="A0A7M7PGX8"/>
<organism evidence="18 19">
    <name type="scientific">Strongylocentrotus purpuratus</name>
    <name type="common">Purple sea urchin</name>
    <dbReference type="NCBI Taxonomy" id="7668"/>
    <lineage>
        <taxon>Eukaryota</taxon>
        <taxon>Metazoa</taxon>
        <taxon>Echinodermata</taxon>
        <taxon>Eleutherozoa</taxon>
        <taxon>Echinozoa</taxon>
        <taxon>Echinoidea</taxon>
        <taxon>Euechinoidea</taxon>
        <taxon>Echinacea</taxon>
        <taxon>Camarodonta</taxon>
        <taxon>Echinidea</taxon>
        <taxon>Strongylocentrotidae</taxon>
        <taxon>Strongylocentrotus</taxon>
    </lineage>
</organism>
<dbReference type="InterPro" id="IPR018936">
    <property type="entry name" value="PI3/4_kinase_CS"/>
</dbReference>
<dbReference type="GO" id="GO:0010212">
    <property type="term" value="P:response to ionizing radiation"/>
    <property type="evidence" value="ECO:0000318"/>
    <property type="project" value="GO_Central"/>
</dbReference>
<evidence type="ECO:0000256" key="6">
    <source>
        <dbReference type="ARBA" id="ARBA00022741"/>
    </source>
</evidence>
<dbReference type="InterPro" id="IPR016024">
    <property type="entry name" value="ARM-type_fold"/>
</dbReference>
<dbReference type="Gene3D" id="1.10.1070.11">
    <property type="entry name" value="Phosphatidylinositol 3-/4-kinase, catalytic domain"/>
    <property type="match status" value="1"/>
</dbReference>
<dbReference type="InterPro" id="IPR003152">
    <property type="entry name" value="FATC_dom"/>
</dbReference>
<evidence type="ECO:0000256" key="13">
    <source>
        <dbReference type="SAM" id="Coils"/>
    </source>
</evidence>
<evidence type="ECO:0000256" key="2">
    <source>
        <dbReference type="ARBA" id="ARBA00010769"/>
    </source>
</evidence>
<evidence type="ECO:0000313" key="18">
    <source>
        <dbReference type="EnsemblMetazoa" id="XP_030850780"/>
    </source>
</evidence>
<keyword evidence="7 12" id="KW-0227">DNA damage</keyword>
<dbReference type="RefSeq" id="XP_030850780.1">
    <property type="nucleotide sequence ID" value="XM_030994920.1"/>
</dbReference>
<evidence type="ECO:0000259" key="16">
    <source>
        <dbReference type="PROSITE" id="PS51189"/>
    </source>
</evidence>
<dbReference type="PANTHER" id="PTHR37079">
    <property type="entry name" value="SERINE/THREONINE-PROTEIN KINASE ATM"/>
    <property type="match status" value="1"/>
</dbReference>
<dbReference type="Gene3D" id="3.30.1010.10">
    <property type="entry name" value="Phosphatidylinositol 3-kinase Catalytic Subunit, Chain A, domain 4"/>
    <property type="match status" value="1"/>
</dbReference>
<dbReference type="PROSITE" id="PS51189">
    <property type="entry name" value="FAT"/>
    <property type="match status" value="1"/>
</dbReference>
<feature type="domain" description="FAT" evidence="16">
    <location>
        <begin position="1993"/>
        <end position="2618"/>
    </location>
</feature>
<evidence type="ECO:0000256" key="11">
    <source>
        <dbReference type="ARBA" id="ARBA00047899"/>
    </source>
</evidence>
<evidence type="ECO:0000256" key="5">
    <source>
        <dbReference type="ARBA" id="ARBA00022679"/>
    </source>
</evidence>
<dbReference type="SUPFAM" id="SSF56112">
    <property type="entry name" value="Protein kinase-like (PK-like)"/>
    <property type="match status" value="1"/>
</dbReference>
<reference evidence="19" key="1">
    <citation type="submission" date="2015-02" db="EMBL/GenBank/DDBJ databases">
        <title>Genome sequencing for Strongylocentrotus purpuratus.</title>
        <authorList>
            <person name="Murali S."/>
            <person name="Liu Y."/>
            <person name="Vee V."/>
            <person name="English A."/>
            <person name="Wang M."/>
            <person name="Skinner E."/>
            <person name="Han Y."/>
            <person name="Muzny D.M."/>
            <person name="Worley K.C."/>
            <person name="Gibbs R.A."/>
        </authorList>
    </citation>
    <scope>NUCLEOTIDE SEQUENCE</scope>
</reference>
<dbReference type="Pfam" id="PF11640">
    <property type="entry name" value="TAN"/>
    <property type="match status" value="1"/>
</dbReference>
<protein>
    <recommendedName>
        <fullName evidence="3 12">non-specific serine/threonine protein kinase</fullName>
        <ecNumber evidence="3 12">2.7.11.1</ecNumber>
    </recommendedName>
</protein>
<evidence type="ECO:0000256" key="9">
    <source>
        <dbReference type="ARBA" id="ARBA00022840"/>
    </source>
</evidence>
<dbReference type="PROSITE" id="PS00915">
    <property type="entry name" value="PI3_4_KINASE_1"/>
    <property type="match status" value="1"/>
</dbReference>
<dbReference type="InterPro" id="IPR036940">
    <property type="entry name" value="PI3/4_kinase_cat_sf"/>
</dbReference>
<dbReference type="Pfam" id="PF02260">
    <property type="entry name" value="FATC"/>
    <property type="match status" value="1"/>
</dbReference>
<comment type="subcellular location">
    <subcellularLocation>
        <location evidence="1 12">Nucleus</location>
    </subcellularLocation>
</comment>
<dbReference type="GO" id="GO:0004674">
    <property type="term" value="F:protein serine/threonine kinase activity"/>
    <property type="evidence" value="ECO:0007669"/>
    <property type="project" value="UniProtKB-KW"/>
</dbReference>
<dbReference type="SMART" id="SM01342">
    <property type="entry name" value="TAN"/>
    <property type="match status" value="1"/>
</dbReference>